<dbReference type="AlphaFoldDB" id="M2RA80"/>
<protein>
    <recommendedName>
        <fullName evidence="6">Terpene synthase</fullName>
        <ecNumber evidence="6">4.2.3.-</ecNumber>
    </recommendedName>
</protein>
<evidence type="ECO:0000313" key="7">
    <source>
        <dbReference type="EMBL" id="EMD35347.1"/>
    </source>
</evidence>
<keyword evidence="3 6" id="KW-0479">Metal-binding</keyword>
<dbReference type="SFLD" id="SFLDG01020">
    <property type="entry name" value="Terpene_Cyclase_Like_2"/>
    <property type="match status" value="1"/>
</dbReference>
<sequence>MVEFHLPETMEGWPWPRRINPHYNEVKAESAAWFRSFNAFSTKAQRAFDLCDFSLLASLAYPTLSKEHLRTSCDMMNLVFVFDEYTDIRGPDEVEQLANVVMDALRNPEKERPAGECVVGEVARQFWHLGVQTASKTSQTRFLEVFDRYTKAVVDQARDRSAARMRTIEEYFEIRRLTIGTDPSYVPIEFAMDLPAEVYHHPTITALSLDVTDIILIDNDLCSYNKEQAAGDDLHNIICIAMHELNLDLDGALAWVASVHRSRVAHFFELWEQLQSMSWGPETDADVAIYLDGLANWVRANDCWNFESGRYFGQEGVAIQRHRTVELMPKAAAS</sequence>
<keyword evidence="8" id="KW-1185">Reference proteome</keyword>
<dbReference type="GO" id="GO:0008299">
    <property type="term" value="P:isoprenoid biosynthetic process"/>
    <property type="evidence" value="ECO:0007669"/>
    <property type="project" value="UniProtKB-ARBA"/>
</dbReference>
<dbReference type="EC" id="4.2.3.-" evidence="6"/>
<dbReference type="Gene3D" id="1.10.600.10">
    <property type="entry name" value="Farnesyl Diphosphate Synthase"/>
    <property type="match status" value="1"/>
</dbReference>
<dbReference type="GO" id="GO:0046872">
    <property type="term" value="F:metal ion binding"/>
    <property type="evidence" value="ECO:0007669"/>
    <property type="project" value="UniProtKB-KW"/>
</dbReference>
<dbReference type="GO" id="GO:0010333">
    <property type="term" value="F:terpene synthase activity"/>
    <property type="evidence" value="ECO:0007669"/>
    <property type="project" value="InterPro"/>
</dbReference>
<dbReference type="OrthoDB" id="6486656at2759"/>
<dbReference type="InterPro" id="IPR008949">
    <property type="entry name" value="Isoprenoid_synthase_dom_sf"/>
</dbReference>
<reference evidence="7 8" key="1">
    <citation type="journal article" date="2012" name="Proc. Natl. Acad. Sci. U.S.A.">
        <title>Comparative genomics of Ceriporiopsis subvermispora and Phanerochaete chrysosporium provide insight into selective ligninolysis.</title>
        <authorList>
            <person name="Fernandez-Fueyo E."/>
            <person name="Ruiz-Duenas F.J."/>
            <person name="Ferreira P."/>
            <person name="Floudas D."/>
            <person name="Hibbett D.S."/>
            <person name="Canessa P."/>
            <person name="Larrondo L.F."/>
            <person name="James T.Y."/>
            <person name="Seelenfreund D."/>
            <person name="Lobos S."/>
            <person name="Polanco R."/>
            <person name="Tello M."/>
            <person name="Honda Y."/>
            <person name="Watanabe T."/>
            <person name="Watanabe T."/>
            <person name="Ryu J.S."/>
            <person name="Kubicek C.P."/>
            <person name="Schmoll M."/>
            <person name="Gaskell J."/>
            <person name="Hammel K.E."/>
            <person name="St John F.J."/>
            <person name="Vanden Wymelenberg A."/>
            <person name="Sabat G."/>
            <person name="Splinter BonDurant S."/>
            <person name="Syed K."/>
            <person name="Yadav J.S."/>
            <person name="Doddapaneni H."/>
            <person name="Subramanian V."/>
            <person name="Lavin J.L."/>
            <person name="Oguiza J.A."/>
            <person name="Perez G."/>
            <person name="Pisabarro A.G."/>
            <person name="Ramirez L."/>
            <person name="Santoyo F."/>
            <person name="Master E."/>
            <person name="Coutinho P.M."/>
            <person name="Henrissat B."/>
            <person name="Lombard V."/>
            <person name="Magnuson J.K."/>
            <person name="Kuees U."/>
            <person name="Hori C."/>
            <person name="Igarashi K."/>
            <person name="Samejima M."/>
            <person name="Held B.W."/>
            <person name="Barry K.W."/>
            <person name="LaButti K.M."/>
            <person name="Lapidus A."/>
            <person name="Lindquist E.A."/>
            <person name="Lucas S.M."/>
            <person name="Riley R."/>
            <person name="Salamov A.A."/>
            <person name="Hoffmeister D."/>
            <person name="Schwenk D."/>
            <person name="Hadar Y."/>
            <person name="Yarden O."/>
            <person name="de Vries R.P."/>
            <person name="Wiebenga A."/>
            <person name="Stenlid J."/>
            <person name="Eastwood D."/>
            <person name="Grigoriev I.V."/>
            <person name="Berka R.M."/>
            <person name="Blanchette R.A."/>
            <person name="Kersten P."/>
            <person name="Martinez A.T."/>
            <person name="Vicuna R."/>
            <person name="Cullen D."/>
        </authorList>
    </citation>
    <scope>NUCLEOTIDE SEQUENCE [LARGE SCALE GENOMIC DNA]</scope>
    <source>
        <strain evidence="7 8">B</strain>
    </source>
</reference>
<evidence type="ECO:0000256" key="4">
    <source>
        <dbReference type="ARBA" id="ARBA00022842"/>
    </source>
</evidence>
<dbReference type="Pfam" id="PF19086">
    <property type="entry name" value="Terpene_syn_C_2"/>
    <property type="match status" value="1"/>
</dbReference>
<keyword evidence="5 6" id="KW-0456">Lyase</keyword>
<evidence type="ECO:0000313" key="8">
    <source>
        <dbReference type="Proteomes" id="UP000016930"/>
    </source>
</evidence>
<dbReference type="SUPFAM" id="SSF48576">
    <property type="entry name" value="Terpenoid synthases"/>
    <property type="match status" value="1"/>
</dbReference>
<dbReference type="InterPro" id="IPR034686">
    <property type="entry name" value="Terpene_cyclase-like_2"/>
</dbReference>
<keyword evidence="4 6" id="KW-0460">Magnesium</keyword>
<gene>
    <name evidence="7" type="ORF">CERSUDRAFT_85360</name>
</gene>
<dbReference type="Proteomes" id="UP000016930">
    <property type="component" value="Unassembled WGS sequence"/>
</dbReference>
<evidence type="ECO:0000256" key="6">
    <source>
        <dbReference type="RuleBase" id="RU366034"/>
    </source>
</evidence>
<comment type="cofactor">
    <cofactor evidence="1 6">
        <name>Mg(2+)</name>
        <dbReference type="ChEBI" id="CHEBI:18420"/>
    </cofactor>
</comment>
<evidence type="ECO:0000256" key="3">
    <source>
        <dbReference type="ARBA" id="ARBA00022723"/>
    </source>
</evidence>
<accession>M2RA80</accession>
<evidence type="ECO:0000256" key="5">
    <source>
        <dbReference type="ARBA" id="ARBA00023239"/>
    </source>
</evidence>
<dbReference type="EMBL" id="KB445800">
    <property type="protein sequence ID" value="EMD35347.1"/>
    <property type="molecule type" value="Genomic_DNA"/>
</dbReference>
<comment type="similarity">
    <text evidence="2 6">Belongs to the terpene synthase family.</text>
</comment>
<dbReference type="PANTHER" id="PTHR35201:SF4">
    <property type="entry name" value="BETA-PINACENE SYNTHASE-RELATED"/>
    <property type="match status" value="1"/>
</dbReference>
<dbReference type="SFLD" id="SFLDS00005">
    <property type="entry name" value="Isoprenoid_Synthase_Type_I"/>
    <property type="match status" value="1"/>
</dbReference>
<proteinExistence type="inferred from homology"/>
<dbReference type="PANTHER" id="PTHR35201">
    <property type="entry name" value="TERPENE SYNTHASE"/>
    <property type="match status" value="1"/>
</dbReference>
<evidence type="ECO:0000256" key="2">
    <source>
        <dbReference type="ARBA" id="ARBA00006333"/>
    </source>
</evidence>
<organism evidence="7 8">
    <name type="scientific">Ceriporiopsis subvermispora (strain B)</name>
    <name type="common">White-rot fungus</name>
    <name type="synonym">Gelatoporia subvermispora</name>
    <dbReference type="NCBI Taxonomy" id="914234"/>
    <lineage>
        <taxon>Eukaryota</taxon>
        <taxon>Fungi</taxon>
        <taxon>Dikarya</taxon>
        <taxon>Basidiomycota</taxon>
        <taxon>Agaricomycotina</taxon>
        <taxon>Agaricomycetes</taxon>
        <taxon>Polyporales</taxon>
        <taxon>Gelatoporiaceae</taxon>
        <taxon>Gelatoporia</taxon>
    </lineage>
</organism>
<evidence type="ECO:0000256" key="1">
    <source>
        <dbReference type="ARBA" id="ARBA00001946"/>
    </source>
</evidence>
<dbReference type="HOGENOM" id="CLU_042538_5_0_1"/>
<name>M2RA80_CERS8</name>